<dbReference type="AlphaFoldDB" id="A0AAV7THT5"/>
<name>A0AAV7THT5_PLEWA</name>
<comment type="caution">
    <text evidence="2">The sequence shown here is derived from an EMBL/GenBank/DDBJ whole genome shotgun (WGS) entry which is preliminary data.</text>
</comment>
<organism evidence="2 3">
    <name type="scientific">Pleurodeles waltl</name>
    <name type="common">Iberian ribbed newt</name>
    <dbReference type="NCBI Taxonomy" id="8319"/>
    <lineage>
        <taxon>Eukaryota</taxon>
        <taxon>Metazoa</taxon>
        <taxon>Chordata</taxon>
        <taxon>Craniata</taxon>
        <taxon>Vertebrata</taxon>
        <taxon>Euteleostomi</taxon>
        <taxon>Amphibia</taxon>
        <taxon>Batrachia</taxon>
        <taxon>Caudata</taxon>
        <taxon>Salamandroidea</taxon>
        <taxon>Salamandridae</taxon>
        <taxon>Pleurodelinae</taxon>
        <taxon>Pleurodeles</taxon>
    </lineage>
</organism>
<feature type="region of interest" description="Disordered" evidence="1">
    <location>
        <begin position="49"/>
        <end position="112"/>
    </location>
</feature>
<feature type="compositionally biased region" description="Polar residues" evidence="1">
    <location>
        <begin position="183"/>
        <end position="199"/>
    </location>
</feature>
<keyword evidence="3" id="KW-1185">Reference proteome</keyword>
<proteinExistence type="predicted"/>
<feature type="region of interest" description="Disordered" evidence="1">
    <location>
        <begin position="148"/>
        <end position="220"/>
    </location>
</feature>
<sequence>MMGAQGPSRSARYSAADTPPQAASAEPDQLGRHLARWWVGQISCLHALQGQSPLPGPDPVAGHDTPQPRWNRGGGESSSLHPVTRAPPGIKSQCSAHHRAPPRPSSRSPICRPIRGWEVPARAAPPLPHLDPRPGLNVTARTRGETANFRGELPLASPSRASPAGPGILRARPRSSDERQAAAPTSSCTGSCRPQSCSTDGLRVPPQGRPGRGSTPQRRALRAIPAPATAHAVSRLGPQAERGPRALQSMAHGGHQQLLTLSLVLL</sequence>
<feature type="region of interest" description="Disordered" evidence="1">
    <location>
        <begin position="1"/>
        <end position="28"/>
    </location>
</feature>
<dbReference type="Proteomes" id="UP001066276">
    <property type="component" value="Chromosome 3_2"/>
</dbReference>
<protein>
    <submittedName>
        <fullName evidence="2">Uncharacterized protein</fullName>
    </submittedName>
</protein>
<evidence type="ECO:0000256" key="1">
    <source>
        <dbReference type="SAM" id="MobiDB-lite"/>
    </source>
</evidence>
<evidence type="ECO:0000313" key="2">
    <source>
        <dbReference type="EMBL" id="KAJ1175676.1"/>
    </source>
</evidence>
<dbReference type="EMBL" id="JANPWB010000006">
    <property type="protein sequence ID" value="KAJ1175676.1"/>
    <property type="molecule type" value="Genomic_DNA"/>
</dbReference>
<gene>
    <name evidence="2" type="ORF">NDU88_000963</name>
</gene>
<accession>A0AAV7THT5</accession>
<evidence type="ECO:0000313" key="3">
    <source>
        <dbReference type="Proteomes" id="UP001066276"/>
    </source>
</evidence>
<reference evidence="2" key="1">
    <citation type="journal article" date="2022" name="bioRxiv">
        <title>Sequencing and chromosome-scale assembly of the giantPleurodeles waltlgenome.</title>
        <authorList>
            <person name="Brown T."/>
            <person name="Elewa A."/>
            <person name="Iarovenko S."/>
            <person name="Subramanian E."/>
            <person name="Araus A.J."/>
            <person name="Petzold A."/>
            <person name="Susuki M."/>
            <person name="Suzuki K.-i.T."/>
            <person name="Hayashi T."/>
            <person name="Toyoda A."/>
            <person name="Oliveira C."/>
            <person name="Osipova E."/>
            <person name="Leigh N.D."/>
            <person name="Simon A."/>
            <person name="Yun M.H."/>
        </authorList>
    </citation>
    <scope>NUCLEOTIDE SEQUENCE</scope>
    <source>
        <strain evidence="2">20211129_DDA</strain>
        <tissue evidence="2">Liver</tissue>
    </source>
</reference>